<protein>
    <submittedName>
        <fullName evidence="1">Uncharacterized protein</fullName>
    </submittedName>
</protein>
<name>G0TTE4_TRYVY</name>
<proteinExistence type="predicted"/>
<sequence length="129" mass="14651">MCVLPSSPPRICEVTQTATGRTDTHTHTHTKRKKTAVLRFCHRANATIEKGDFSIKSKGTIMIETSHKKQNHCWAKKAIQSGWFEAGMRKRRKRDVIVSDFRIPLVTITPRITIVRDGDNRSGSGVYFL</sequence>
<evidence type="ECO:0000313" key="1">
    <source>
        <dbReference type="EMBL" id="CCC47225.1"/>
    </source>
</evidence>
<gene>
    <name evidence="1" type="ORF">TVY486_0304010</name>
</gene>
<organism evidence="1">
    <name type="scientific">Trypanosoma vivax (strain Y486)</name>
    <dbReference type="NCBI Taxonomy" id="1055687"/>
    <lineage>
        <taxon>Eukaryota</taxon>
        <taxon>Discoba</taxon>
        <taxon>Euglenozoa</taxon>
        <taxon>Kinetoplastea</taxon>
        <taxon>Metakinetoplastina</taxon>
        <taxon>Trypanosomatida</taxon>
        <taxon>Trypanosomatidae</taxon>
        <taxon>Trypanosoma</taxon>
        <taxon>Duttonella</taxon>
    </lineage>
</organism>
<dbReference type="EMBL" id="HE573019">
    <property type="protein sequence ID" value="CCC47225.1"/>
    <property type="molecule type" value="Genomic_DNA"/>
</dbReference>
<reference evidence="1" key="1">
    <citation type="journal article" date="2012" name="Proc. Natl. Acad. Sci. U.S.A.">
        <title>Antigenic diversity is generated by distinct evolutionary mechanisms in African trypanosome species.</title>
        <authorList>
            <person name="Jackson A.P."/>
            <person name="Berry A."/>
            <person name="Aslett M."/>
            <person name="Allison H.C."/>
            <person name="Burton P."/>
            <person name="Vavrova-Anderson J."/>
            <person name="Brown R."/>
            <person name="Browne H."/>
            <person name="Corton N."/>
            <person name="Hauser H."/>
            <person name="Gamble J."/>
            <person name="Gilderthorp R."/>
            <person name="Marcello L."/>
            <person name="McQuillan J."/>
            <person name="Otto T.D."/>
            <person name="Quail M.A."/>
            <person name="Sanders M.J."/>
            <person name="van Tonder A."/>
            <person name="Ginger M.L."/>
            <person name="Field M.C."/>
            <person name="Barry J.D."/>
            <person name="Hertz-Fowler C."/>
            <person name="Berriman M."/>
        </authorList>
    </citation>
    <scope>NUCLEOTIDE SEQUENCE</scope>
    <source>
        <strain evidence="1">Y486</strain>
    </source>
</reference>
<dbReference type="AlphaFoldDB" id="G0TTE4"/>
<accession>G0TTE4</accession>